<name>A0A7Y7U691_9BACT</name>
<dbReference type="EMBL" id="JABKAU010000026">
    <property type="protein sequence ID" value="NVO32263.1"/>
    <property type="molecule type" value="Genomic_DNA"/>
</dbReference>
<dbReference type="Proteomes" id="UP000565521">
    <property type="component" value="Unassembled WGS sequence"/>
</dbReference>
<evidence type="ECO:0000313" key="3">
    <source>
        <dbReference type="Proteomes" id="UP000565521"/>
    </source>
</evidence>
<gene>
    <name evidence="2" type="ORF">HW554_13670</name>
</gene>
<accession>A0A7Y7U691</accession>
<feature type="domain" description="Alginate export" evidence="1">
    <location>
        <begin position="61"/>
        <end position="429"/>
    </location>
</feature>
<sequence length="455" mass="51312">MSSSTGPAFAQGLNPLVATKGPAYSYLRHEQSYGYLQDPTVQLDYSDRLKYRPLGVHRGAYLSVGGDSRQILERFRYEGWSAEVGRPYVLSLNQLFADLEATPRLRLYTEIGNAWAARQGGPRFIDQDKLYIFQGFADLRALPDSGLILRVGRQVLDYGTGLMVSVQGGPNLRQVHDGVSAHTAWGRAKLHAFFSRPVLNQPGVFDNRLFTSSTRLWGTYNEYALKLLPTSHLDAYYVGYTRRQAMYQAGTADEARHAVGARLTGQRDTWGFDLESAYQWGKFGNQRVSAWMAGSILYRNFTALHPMPTLGINFLYLSGDARVGDGRLNTFQAPFQKIFVGAGIPAGGNMVTVQPVASVAFSPRLKIFADYQFLWRASRRDGLYGPYHLFLRPVEVDRSARYLGTQLNMEVHWYASRHWNAYAKYAKFRTDGLLAELPGVRDGMYFFRAFVTYSL</sequence>
<dbReference type="AlphaFoldDB" id="A0A7Y7U691"/>
<evidence type="ECO:0000313" key="2">
    <source>
        <dbReference type="EMBL" id="NVO32263.1"/>
    </source>
</evidence>
<dbReference type="InterPro" id="IPR025388">
    <property type="entry name" value="Alginate_export_dom"/>
</dbReference>
<evidence type="ECO:0000259" key="1">
    <source>
        <dbReference type="Pfam" id="PF13372"/>
    </source>
</evidence>
<keyword evidence="3" id="KW-1185">Reference proteome</keyword>
<protein>
    <submittedName>
        <fullName evidence="2">Alginate export family protein</fullName>
    </submittedName>
</protein>
<dbReference type="Pfam" id="PF13372">
    <property type="entry name" value="Alginate_exp"/>
    <property type="match status" value="1"/>
</dbReference>
<organism evidence="2 3">
    <name type="scientific">Hymenobacter lapidiphilus</name>
    <dbReference type="NCBI Taxonomy" id="2608003"/>
    <lineage>
        <taxon>Bacteria</taxon>
        <taxon>Pseudomonadati</taxon>
        <taxon>Bacteroidota</taxon>
        <taxon>Cytophagia</taxon>
        <taxon>Cytophagales</taxon>
        <taxon>Hymenobacteraceae</taxon>
        <taxon>Hymenobacter</taxon>
    </lineage>
</organism>
<proteinExistence type="predicted"/>
<reference evidence="2 3" key="1">
    <citation type="submission" date="2020-05" db="EMBL/GenBank/DDBJ databases">
        <title>Hymenobacter terrestris sp. nov. and Hymenobacter lapidiphilus sp. nov., isolated from regoliths in Antarctica.</title>
        <authorList>
            <person name="Sedlacek I."/>
            <person name="Pantucek R."/>
            <person name="Zeman M."/>
            <person name="Holochova P."/>
            <person name="Kralova S."/>
            <person name="Stankova E."/>
            <person name="Sedo O."/>
            <person name="Micenkova L."/>
            <person name="Svec P."/>
            <person name="Gupta V."/>
            <person name="Sood U."/>
            <person name="Korpole U.S."/>
            <person name="Lal R."/>
        </authorList>
    </citation>
    <scope>NUCLEOTIDE SEQUENCE [LARGE SCALE GENOMIC DNA]</scope>
    <source>
        <strain evidence="2 3">P5342</strain>
    </source>
</reference>
<comment type="caution">
    <text evidence="2">The sequence shown here is derived from an EMBL/GenBank/DDBJ whole genome shotgun (WGS) entry which is preliminary data.</text>
</comment>
<dbReference type="RefSeq" id="WP_176909144.1">
    <property type="nucleotide sequence ID" value="NZ_JABKAU010000026.1"/>
</dbReference>